<keyword evidence="3" id="KW-1185">Reference proteome</keyword>
<name>A0ABS5N161_9PSED</name>
<proteinExistence type="predicted"/>
<keyword evidence="1" id="KW-0812">Transmembrane</keyword>
<dbReference type="Proteomes" id="UP000676035">
    <property type="component" value="Unassembled WGS sequence"/>
</dbReference>
<evidence type="ECO:0000313" key="2">
    <source>
        <dbReference type="EMBL" id="MBS4080223.1"/>
    </source>
</evidence>
<evidence type="ECO:0000256" key="1">
    <source>
        <dbReference type="SAM" id="Phobius"/>
    </source>
</evidence>
<organism evidence="2 3">
    <name type="scientific">Pseudomonas rustica</name>
    <dbReference type="NCBI Taxonomy" id="2827099"/>
    <lineage>
        <taxon>Bacteria</taxon>
        <taxon>Pseudomonadati</taxon>
        <taxon>Pseudomonadota</taxon>
        <taxon>Gammaproteobacteria</taxon>
        <taxon>Pseudomonadales</taxon>
        <taxon>Pseudomonadaceae</taxon>
        <taxon>Pseudomonas</taxon>
    </lineage>
</organism>
<gene>
    <name evidence="2" type="ORF">KFS80_18195</name>
</gene>
<dbReference type="EMBL" id="JAGYHF010000009">
    <property type="protein sequence ID" value="MBS4080223.1"/>
    <property type="molecule type" value="Genomic_DNA"/>
</dbReference>
<comment type="caution">
    <text evidence="2">The sequence shown here is derived from an EMBL/GenBank/DDBJ whole genome shotgun (WGS) entry which is preliminary data.</text>
</comment>
<evidence type="ECO:0000313" key="3">
    <source>
        <dbReference type="Proteomes" id="UP000676035"/>
    </source>
</evidence>
<dbReference type="Pfam" id="PF11188">
    <property type="entry name" value="DUF2975"/>
    <property type="match status" value="1"/>
</dbReference>
<feature type="transmembrane region" description="Helical" evidence="1">
    <location>
        <begin position="12"/>
        <end position="34"/>
    </location>
</feature>
<reference evidence="2 3" key="1">
    <citation type="submission" date="2021-04" db="EMBL/GenBank/DDBJ databases">
        <title>Pseudomonas rustica sp. nov. isolated from raw milk.</title>
        <authorList>
            <person name="Fiedler G."/>
            <person name="Gieschler S."/>
            <person name="Kabisch J."/>
            <person name="Grimmler C."/>
            <person name="Brinks E."/>
            <person name="Wagner N."/>
            <person name="Hetzer B."/>
            <person name="Franz C.M.A.P."/>
            <person name="Boehnlein C."/>
        </authorList>
    </citation>
    <scope>NUCLEOTIDE SEQUENCE [LARGE SCALE GENOMIC DNA]</scope>
    <source>
        <strain evidence="2 3">MBT-4</strain>
    </source>
</reference>
<accession>A0ABS5N161</accession>
<feature type="transmembrane region" description="Helical" evidence="1">
    <location>
        <begin position="118"/>
        <end position="137"/>
    </location>
</feature>
<protein>
    <submittedName>
        <fullName evidence="2">DUF2975 domain-containing protein</fullName>
    </submittedName>
</protein>
<dbReference type="InterPro" id="IPR021354">
    <property type="entry name" value="DUF2975"/>
</dbReference>
<feature type="transmembrane region" description="Helical" evidence="1">
    <location>
        <begin position="66"/>
        <end position="87"/>
    </location>
</feature>
<keyword evidence="1" id="KW-0472">Membrane</keyword>
<sequence>MTSVSLAQFSRRMATITLLLIILMLVLNAAVWLFPTLASKDGLGLGFALSDRQLSDMTSAAAVFPWWQTLGAIVLSSIPLIALAFGLKSLRRLFQCYATGEYFSAEAAGHLGKVGRAVALWVLLDFLCEPMLSLWITQNAPVGERMVTLSVTASTFVALFMAGCISIIARILSQASEVDSENRTFI</sequence>
<feature type="transmembrane region" description="Helical" evidence="1">
    <location>
        <begin position="149"/>
        <end position="173"/>
    </location>
</feature>
<dbReference type="RefSeq" id="WP_212545498.1">
    <property type="nucleotide sequence ID" value="NZ_JAGYHF010000009.1"/>
</dbReference>
<keyword evidence="1" id="KW-1133">Transmembrane helix</keyword>